<dbReference type="SUPFAM" id="SSF53850">
    <property type="entry name" value="Periplasmic binding protein-like II"/>
    <property type="match status" value="1"/>
</dbReference>
<dbReference type="InterPro" id="IPR006059">
    <property type="entry name" value="SBP"/>
</dbReference>
<dbReference type="PANTHER" id="PTHR43649:SF12">
    <property type="entry name" value="DIACETYLCHITOBIOSE BINDING PROTEIN DASA"/>
    <property type="match status" value="1"/>
</dbReference>
<dbReference type="EMBL" id="JAEKNQ010000059">
    <property type="protein sequence ID" value="MBJ7604491.1"/>
    <property type="molecule type" value="Genomic_DNA"/>
</dbReference>
<dbReference type="Gene3D" id="3.40.190.10">
    <property type="entry name" value="Periplasmic binding protein-like II"/>
    <property type="match status" value="2"/>
</dbReference>
<evidence type="ECO:0000313" key="1">
    <source>
        <dbReference type="EMBL" id="MBJ7604491.1"/>
    </source>
</evidence>
<comment type="caution">
    <text evidence="1">The sequence shown here is derived from an EMBL/GenBank/DDBJ whole genome shotgun (WGS) entry which is preliminary data.</text>
</comment>
<evidence type="ECO:0000313" key="2">
    <source>
        <dbReference type="Proteomes" id="UP000620075"/>
    </source>
</evidence>
<dbReference type="PANTHER" id="PTHR43649">
    <property type="entry name" value="ARABINOSE-BINDING PROTEIN-RELATED"/>
    <property type="match status" value="1"/>
</dbReference>
<dbReference type="AlphaFoldDB" id="A0A934NDE5"/>
<dbReference type="InterPro" id="IPR050490">
    <property type="entry name" value="Bact_solute-bd_prot1"/>
</dbReference>
<gene>
    <name evidence="1" type="ORF">JF888_15140</name>
</gene>
<proteinExistence type="predicted"/>
<dbReference type="Pfam" id="PF13416">
    <property type="entry name" value="SBP_bac_8"/>
    <property type="match status" value="1"/>
</dbReference>
<sequence length="388" mass="42741">MKGIAWNHTRGYVPMVATSQAFTERHEDVDFIWDRRSLWAFGEGSLADLAEQYDLIVLDHPWVPHGADERLLVPLDKDLPAEWISAQAADSAGPSHASYLYRGRQWAAAIDAACEVAAFRPDLMEELGWALPKTYEEVLELAAVTGAVLAPFNNIDALSHFFTLCANQGEPPIQIGNDQVVSREMGKQVLEQLRRLLKAVGTQCLDLNPIAVLNRMARGAKYVYCPYTFGYSNYSREGYQTSQLAFDNLPGVAGCGSRGAVLGGAGLAVSARSQHKTQALQYLQWVASAQCQRTLYVSSGGQPGSRSAWEDPLANVLTGQFFASTVDTLRQAFVRPIHRNLPPFQTEAGALLREYLIGTASEVDTLTALDHAWRRLRADPRQPPDLLP</sequence>
<protein>
    <submittedName>
        <fullName evidence="1">Extracellular solute-binding protein</fullName>
    </submittedName>
</protein>
<organism evidence="1 2">
    <name type="scientific">Candidatus Dormiibacter inghamiae</name>
    <dbReference type="NCBI Taxonomy" id="3127013"/>
    <lineage>
        <taxon>Bacteria</taxon>
        <taxon>Bacillati</taxon>
        <taxon>Candidatus Dormiibacterota</taxon>
        <taxon>Candidatus Dormibacteria</taxon>
        <taxon>Candidatus Dormibacterales</taxon>
        <taxon>Candidatus Dormibacteraceae</taxon>
        <taxon>Candidatus Dormiibacter</taxon>
    </lineage>
</organism>
<reference evidence="1 2" key="1">
    <citation type="submission" date="2020-10" db="EMBL/GenBank/DDBJ databases">
        <title>Ca. Dormibacterota MAGs.</title>
        <authorList>
            <person name="Montgomery K."/>
        </authorList>
    </citation>
    <scope>NUCLEOTIDE SEQUENCE [LARGE SCALE GENOMIC DNA]</scope>
    <source>
        <strain evidence="1">SC8811_S16_3</strain>
    </source>
</reference>
<name>A0A934NDE5_9BACT</name>
<dbReference type="Proteomes" id="UP000620075">
    <property type="component" value="Unassembled WGS sequence"/>
</dbReference>
<accession>A0A934NDE5</accession>